<dbReference type="AlphaFoldDB" id="A0A365Y5A5"/>
<reference evidence="7 8" key="1">
    <citation type="submission" date="2018-05" db="EMBL/GenBank/DDBJ databases">
        <title>Chitinophaga sp. K3CV102501T nov., isolated from isolated from a monsoon evergreen broad-leaved forest soil.</title>
        <authorList>
            <person name="Lv Y."/>
        </authorList>
    </citation>
    <scope>NUCLEOTIDE SEQUENCE [LARGE SCALE GENOMIC DNA]</scope>
    <source>
        <strain evidence="7 8">GDMCC 1.1325</strain>
    </source>
</reference>
<evidence type="ECO:0000313" key="7">
    <source>
        <dbReference type="EMBL" id="RBL93055.1"/>
    </source>
</evidence>
<dbReference type="OrthoDB" id="665981at2"/>
<dbReference type="GO" id="GO:0016987">
    <property type="term" value="F:sigma factor activity"/>
    <property type="evidence" value="ECO:0007669"/>
    <property type="project" value="UniProtKB-KW"/>
</dbReference>
<keyword evidence="4" id="KW-0804">Transcription</keyword>
<dbReference type="NCBIfam" id="TIGR02937">
    <property type="entry name" value="sigma70-ECF"/>
    <property type="match status" value="1"/>
</dbReference>
<feature type="domain" description="RNA polymerase sigma-70 region 2" evidence="5">
    <location>
        <begin position="28"/>
        <end position="91"/>
    </location>
</feature>
<proteinExistence type="inferred from homology"/>
<evidence type="ECO:0000313" key="8">
    <source>
        <dbReference type="Proteomes" id="UP000253410"/>
    </source>
</evidence>
<dbReference type="PANTHER" id="PTHR43133:SF46">
    <property type="entry name" value="RNA POLYMERASE SIGMA-70 FACTOR ECF SUBFAMILY"/>
    <property type="match status" value="1"/>
</dbReference>
<evidence type="ECO:0000256" key="3">
    <source>
        <dbReference type="ARBA" id="ARBA00023082"/>
    </source>
</evidence>
<keyword evidence="3" id="KW-0731">Sigma factor</keyword>
<dbReference type="SUPFAM" id="SSF88946">
    <property type="entry name" value="Sigma2 domain of RNA polymerase sigma factors"/>
    <property type="match status" value="1"/>
</dbReference>
<dbReference type="InterPro" id="IPR013249">
    <property type="entry name" value="RNA_pol_sigma70_r4_t2"/>
</dbReference>
<keyword evidence="8" id="KW-1185">Reference proteome</keyword>
<dbReference type="CDD" id="cd06171">
    <property type="entry name" value="Sigma70_r4"/>
    <property type="match status" value="1"/>
</dbReference>
<gene>
    <name evidence="7" type="ORF">DF182_10930</name>
</gene>
<dbReference type="InterPro" id="IPR007627">
    <property type="entry name" value="RNA_pol_sigma70_r2"/>
</dbReference>
<dbReference type="PANTHER" id="PTHR43133">
    <property type="entry name" value="RNA POLYMERASE ECF-TYPE SIGMA FACTO"/>
    <property type="match status" value="1"/>
</dbReference>
<evidence type="ECO:0000259" key="5">
    <source>
        <dbReference type="Pfam" id="PF04542"/>
    </source>
</evidence>
<dbReference type="GO" id="GO:0003677">
    <property type="term" value="F:DNA binding"/>
    <property type="evidence" value="ECO:0007669"/>
    <property type="project" value="InterPro"/>
</dbReference>
<name>A0A365Y5A5_9BACT</name>
<evidence type="ECO:0000256" key="2">
    <source>
        <dbReference type="ARBA" id="ARBA00023015"/>
    </source>
</evidence>
<comment type="caution">
    <text evidence="7">The sequence shown here is derived from an EMBL/GenBank/DDBJ whole genome shotgun (WGS) entry which is preliminary data.</text>
</comment>
<dbReference type="Proteomes" id="UP000253410">
    <property type="component" value="Unassembled WGS sequence"/>
</dbReference>
<evidence type="ECO:0000256" key="1">
    <source>
        <dbReference type="ARBA" id="ARBA00010641"/>
    </source>
</evidence>
<dbReference type="EMBL" id="QFFJ01000001">
    <property type="protein sequence ID" value="RBL93055.1"/>
    <property type="molecule type" value="Genomic_DNA"/>
</dbReference>
<dbReference type="NCBIfam" id="TIGR02985">
    <property type="entry name" value="Sig70_bacteroi1"/>
    <property type="match status" value="1"/>
</dbReference>
<comment type="similarity">
    <text evidence="1">Belongs to the sigma-70 factor family. ECF subfamily.</text>
</comment>
<evidence type="ECO:0000259" key="6">
    <source>
        <dbReference type="Pfam" id="PF08281"/>
    </source>
</evidence>
<dbReference type="InterPro" id="IPR039425">
    <property type="entry name" value="RNA_pol_sigma-70-like"/>
</dbReference>
<protein>
    <recommendedName>
        <fullName evidence="9">RNA polymerase sigma-70 factor</fullName>
    </recommendedName>
</protein>
<organism evidence="7 8">
    <name type="scientific">Chitinophaga flava</name>
    <dbReference type="NCBI Taxonomy" id="2259036"/>
    <lineage>
        <taxon>Bacteria</taxon>
        <taxon>Pseudomonadati</taxon>
        <taxon>Bacteroidota</taxon>
        <taxon>Chitinophagia</taxon>
        <taxon>Chitinophagales</taxon>
        <taxon>Chitinophagaceae</taxon>
        <taxon>Chitinophaga</taxon>
    </lineage>
</organism>
<dbReference type="Pfam" id="PF08281">
    <property type="entry name" value="Sigma70_r4_2"/>
    <property type="match status" value="1"/>
</dbReference>
<dbReference type="InterPro" id="IPR014284">
    <property type="entry name" value="RNA_pol_sigma-70_dom"/>
</dbReference>
<dbReference type="InterPro" id="IPR013324">
    <property type="entry name" value="RNA_pol_sigma_r3/r4-like"/>
</dbReference>
<dbReference type="InterPro" id="IPR014327">
    <property type="entry name" value="RNA_pol_sigma70_bacteroid"/>
</dbReference>
<dbReference type="RefSeq" id="WP_113615651.1">
    <property type="nucleotide sequence ID" value="NZ_QFFJ01000001.1"/>
</dbReference>
<dbReference type="InterPro" id="IPR036388">
    <property type="entry name" value="WH-like_DNA-bd_sf"/>
</dbReference>
<dbReference type="GO" id="GO:0006352">
    <property type="term" value="P:DNA-templated transcription initiation"/>
    <property type="evidence" value="ECO:0007669"/>
    <property type="project" value="InterPro"/>
</dbReference>
<feature type="domain" description="RNA polymerase sigma factor 70 region 4 type 2" evidence="6">
    <location>
        <begin position="123"/>
        <end position="173"/>
    </location>
</feature>
<dbReference type="Pfam" id="PF04542">
    <property type="entry name" value="Sigma70_r2"/>
    <property type="match status" value="1"/>
</dbReference>
<dbReference type="InterPro" id="IPR013325">
    <property type="entry name" value="RNA_pol_sigma_r2"/>
</dbReference>
<accession>A0A365Y5A5</accession>
<sequence length="196" mass="23031">MSNCSTYTDDQLWQQITQDDQEAFTAVYNRYWKVLYLRAQHMLTDSDLAQDIVQEVFISLWHRRKEVEVLHLKAYLFQAVRFQELKALRNLKSDINFYERLALISKDLLIHEPLAFKELDTVLQRVLASFPEDQRMIFGMSREEGLTYREIAGKMEISVKTVEKKMSQALRALRKGMDSAFPLVLSMMALLENSQN</sequence>
<keyword evidence="2" id="KW-0805">Transcription regulation</keyword>
<evidence type="ECO:0008006" key="9">
    <source>
        <dbReference type="Google" id="ProtNLM"/>
    </source>
</evidence>
<evidence type="ECO:0000256" key="4">
    <source>
        <dbReference type="ARBA" id="ARBA00023163"/>
    </source>
</evidence>
<dbReference type="Gene3D" id="1.10.1740.10">
    <property type="match status" value="1"/>
</dbReference>
<dbReference type="Gene3D" id="1.10.10.10">
    <property type="entry name" value="Winged helix-like DNA-binding domain superfamily/Winged helix DNA-binding domain"/>
    <property type="match status" value="1"/>
</dbReference>
<dbReference type="SUPFAM" id="SSF88659">
    <property type="entry name" value="Sigma3 and sigma4 domains of RNA polymerase sigma factors"/>
    <property type="match status" value="1"/>
</dbReference>